<dbReference type="GO" id="GO:0102208">
    <property type="term" value="F:2-polyprenyl-6-hydroxyphenol methylase activity"/>
    <property type="evidence" value="ECO:0007669"/>
    <property type="project" value="UniProtKB-EC"/>
</dbReference>
<protein>
    <submittedName>
        <fullName evidence="5">Class I SAM-dependent methyltransferase</fullName>
        <ecNumber evidence="5">2.1.1.222</ecNumber>
        <ecNumber evidence="5">2.1.1.64</ecNumber>
    </submittedName>
</protein>
<organism evidence="5 6">
    <name type="scientific">Dactylosporangium vinaceum</name>
    <dbReference type="NCBI Taxonomy" id="53362"/>
    <lineage>
        <taxon>Bacteria</taxon>
        <taxon>Bacillati</taxon>
        <taxon>Actinomycetota</taxon>
        <taxon>Actinomycetes</taxon>
        <taxon>Micromonosporales</taxon>
        <taxon>Micromonosporaceae</taxon>
        <taxon>Dactylosporangium</taxon>
    </lineage>
</organism>
<proteinExistence type="predicted"/>
<dbReference type="RefSeq" id="WP_223092412.1">
    <property type="nucleotide sequence ID" value="NZ_CP061913.1"/>
</dbReference>
<dbReference type="CDD" id="cd02440">
    <property type="entry name" value="AdoMet_MTases"/>
    <property type="match status" value="1"/>
</dbReference>
<evidence type="ECO:0000256" key="1">
    <source>
        <dbReference type="ARBA" id="ARBA00022603"/>
    </source>
</evidence>
<sequence length="196" mass="21419">MSADYWNGPGATKTFTHPLRIEWLPAGARVFDYGCGYGRTMAALADAGFSDVAGADISAALLERGRALRPDLTFTLIRQPPYVPVETGSVDVVLLFAVLTCVPGREDQRALVAEAGRVLRPGGLLYVSDLLRHGDPARYDADGVFTTSDGAVCRHHDRPYLRGLLQDFDTVREEELTVTTMNGNEARGVQLLVRKR</sequence>
<keyword evidence="2 5" id="KW-0808">Transferase</keyword>
<name>A0ABV5MN43_9ACTN</name>
<gene>
    <name evidence="5" type="ORF">ACFFTR_44955</name>
</gene>
<dbReference type="InterPro" id="IPR029063">
    <property type="entry name" value="SAM-dependent_MTases_sf"/>
</dbReference>
<reference evidence="5 6" key="1">
    <citation type="submission" date="2024-09" db="EMBL/GenBank/DDBJ databases">
        <authorList>
            <person name="Sun Q."/>
            <person name="Mori K."/>
        </authorList>
    </citation>
    <scope>NUCLEOTIDE SEQUENCE [LARGE SCALE GENOMIC DNA]</scope>
    <source>
        <strain evidence="5 6">JCM 3307</strain>
    </source>
</reference>
<dbReference type="Proteomes" id="UP001589608">
    <property type="component" value="Unassembled WGS sequence"/>
</dbReference>
<keyword evidence="3" id="KW-0949">S-adenosyl-L-methionine</keyword>
<dbReference type="Pfam" id="PF08241">
    <property type="entry name" value="Methyltransf_11"/>
    <property type="match status" value="1"/>
</dbReference>
<evidence type="ECO:0000256" key="3">
    <source>
        <dbReference type="ARBA" id="ARBA00022691"/>
    </source>
</evidence>
<dbReference type="InterPro" id="IPR013216">
    <property type="entry name" value="Methyltransf_11"/>
</dbReference>
<evidence type="ECO:0000313" key="5">
    <source>
        <dbReference type="EMBL" id="MFB9450274.1"/>
    </source>
</evidence>
<dbReference type="PANTHER" id="PTHR43464:SF19">
    <property type="entry name" value="UBIQUINONE BIOSYNTHESIS O-METHYLTRANSFERASE, MITOCHONDRIAL"/>
    <property type="match status" value="1"/>
</dbReference>
<comment type="caution">
    <text evidence="5">The sequence shown here is derived from an EMBL/GenBank/DDBJ whole genome shotgun (WGS) entry which is preliminary data.</text>
</comment>
<evidence type="ECO:0000259" key="4">
    <source>
        <dbReference type="Pfam" id="PF08241"/>
    </source>
</evidence>
<feature type="domain" description="Methyltransferase type 11" evidence="4">
    <location>
        <begin position="32"/>
        <end position="127"/>
    </location>
</feature>
<evidence type="ECO:0000256" key="2">
    <source>
        <dbReference type="ARBA" id="ARBA00022679"/>
    </source>
</evidence>
<accession>A0ABV5MN43</accession>
<dbReference type="EC" id="2.1.1.222" evidence="5"/>
<dbReference type="EMBL" id="JBHMCA010000073">
    <property type="protein sequence ID" value="MFB9450274.1"/>
    <property type="molecule type" value="Genomic_DNA"/>
</dbReference>
<dbReference type="GO" id="GO:0061542">
    <property type="term" value="F:3-demethylubiquinol 3-O-methyltransferase activity"/>
    <property type="evidence" value="ECO:0007669"/>
    <property type="project" value="UniProtKB-EC"/>
</dbReference>
<keyword evidence="1 5" id="KW-0489">Methyltransferase</keyword>
<dbReference type="Gene3D" id="3.40.50.150">
    <property type="entry name" value="Vaccinia Virus protein VP39"/>
    <property type="match status" value="1"/>
</dbReference>
<dbReference type="GO" id="GO:0032259">
    <property type="term" value="P:methylation"/>
    <property type="evidence" value="ECO:0007669"/>
    <property type="project" value="UniProtKB-KW"/>
</dbReference>
<dbReference type="SUPFAM" id="SSF53335">
    <property type="entry name" value="S-adenosyl-L-methionine-dependent methyltransferases"/>
    <property type="match status" value="1"/>
</dbReference>
<dbReference type="EC" id="2.1.1.64" evidence="5"/>
<evidence type="ECO:0000313" key="6">
    <source>
        <dbReference type="Proteomes" id="UP001589608"/>
    </source>
</evidence>
<dbReference type="PANTHER" id="PTHR43464">
    <property type="entry name" value="METHYLTRANSFERASE"/>
    <property type="match status" value="1"/>
</dbReference>
<keyword evidence="6" id="KW-1185">Reference proteome</keyword>